<keyword evidence="3" id="KW-1185">Reference proteome</keyword>
<proteinExistence type="predicted"/>
<dbReference type="AlphaFoldDB" id="A0A133VIB6"/>
<dbReference type="PROSITE" id="PS50206">
    <property type="entry name" value="RHODANESE_3"/>
    <property type="match status" value="1"/>
</dbReference>
<protein>
    <recommendedName>
        <fullName evidence="1">Rhodanese domain-containing protein</fullName>
    </recommendedName>
</protein>
<dbReference type="PANTHER" id="PTHR43031">
    <property type="entry name" value="FAD-DEPENDENT OXIDOREDUCTASE"/>
    <property type="match status" value="1"/>
</dbReference>
<name>A0A133VIB6_9EURY</name>
<evidence type="ECO:0000259" key="1">
    <source>
        <dbReference type="PROSITE" id="PS50206"/>
    </source>
</evidence>
<dbReference type="InterPro" id="IPR001307">
    <property type="entry name" value="Thiosulphate_STrfase_CS"/>
</dbReference>
<gene>
    <name evidence="2" type="ORF">AKJ53_01135</name>
</gene>
<evidence type="ECO:0000313" key="3">
    <source>
        <dbReference type="Proteomes" id="UP000070491"/>
    </source>
</evidence>
<dbReference type="PROSITE" id="PS00380">
    <property type="entry name" value="RHODANESE_1"/>
    <property type="match status" value="1"/>
</dbReference>
<feature type="domain" description="Rhodanese" evidence="1">
    <location>
        <begin position="34"/>
        <end position="123"/>
    </location>
</feature>
<dbReference type="InterPro" id="IPR050229">
    <property type="entry name" value="GlpE_sulfurtransferase"/>
</dbReference>
<dbReference type="InterPro" id="IPR001763">
    <property type="entry name" value="Rhodanese-like_dom"/>
</dbReference>
<dbReference type="SMART" id="SM00450">
    <property type="entry name" value="RHOD"/>
    <property type="match status" value="1"/>
</dbReference>
<dbReference type="SUPFAM" id="SSF52821">
    <property type="entry name" value="Rhodanese/Cell cycle control phosphatase"/>
    <property type="match status" value="1"/>
</dbReference>
<dbReference type="Pfam" id="PF00581">
    <property type="entry name" value="Rhodanese"/>
    <property type="match status" value="1"/>
</dbReference>
<evidence type="ECO:0000313" key="2">
    <source>
        <dbReference type="EMBL" id="KXB06176.1"/>
    </source>
</evidence>
<dbReference type="Gene3D" id="3.40.250.10">
    <property type="entry name" value="Rhodanese-like domain"/>
    <property type="match status" value="1"/>
</dbReference>
<dbReference type="CDD" id="cd00158">
    <property type="entry name" value="RHOD"/>
    <property type="match status" value="1"/>
</dbReference>
<sequence>MLTAGVYFVFLTPGNQSSRSYENIRPAEAREMIKSKDPVVLDVRTPDEFESGHIPGAILLPVDELKGSTFLEIPHDEEILCYCRSGHRSSWAAEYLSLKGFTRAYNLSGGILAWENLGYEIVEARENKPECPCVVLGE</sequence>
<dbReference type="EMBL" id="LHYG01000012">
    <property type="protein sequence ID" value="KXB06176.1"/>
    <property type="molecule type" value="Genomic_DNA"/>
</dbReference>
<dbReference type="PANTHER" id="PTHR43031:SF1">
    <property type="entry name" value="PYRIDINE NUCLEOTIDE-DISULPHIDE OXIDOREDUCTASE"/>
    <property type="match status" value="1"/>
</dbReference>
<reference evidence="2 3" key="1">
    <citation type="journal article" date="2016" name="Sci. Rep.">
        <title>Metabolic traits of an uncultured archaeal lineage -MSBL1- from brine pools of the Red Sea.</title>
        <authorList>
            <person name="Mwirichia R."/>
            <person name="Alam I."/>
            <person name="Rashid M."/>
            <person name="Vinu M."/>
            <person name="Ba-Alawi W."/>
            <person name="Anthony Kamau A."/>
            <person name="Kamanda Ngugi D."/>
            <person name="Goker M."/>
            <person name="Klenk H.P."/>
            <person name="Bajic V."/>
            <person name="Stingl U."/>
        </authorList>
    </citation>
    <scope>NUCLEOTIDE SEQUENCE [LARGE SCALE GENOMIC DNA]</scope>
    <source>
        <strain evidence="2">SCGC-AAA382F02</strain>
    </source>
</reference>
<accession>A0A133VIB6</accession>
<organism evidence="2 3">
    <name type="scientific">candidate division MSBL1 archaeon SCGC-AAA382F02</name>
    <dbReference type="NCBI Taxonomy" id="1698282"/>
    <lineage>
        <taxon>Archaea</taxon>
        <taxon>Methanobacteriati</taxon>
        <taxon>Methanobacteriota</taxon>
        <taxon>candidate division MSBL1</taxon>
    </lineage>
</organism>
<dbReference type="InterPro" id="IPR036873">
    <property type="entry name" value="Rhodanese-like_dom_sf"/>
</dbReference>
<dbReference type="Proteomes" id="UP000070491">
    <property type="component" value="Unassembled WGS sequence"/>
</dbReference>
<comment type="caution">
    <text evidence="2">The sequence shown here is derived from an EMBL/GenBank/DDBJ whole genome shotgun (WGS) entry which is preliminary data.</text>
</comment>
<dbReference type="GO" id="GO:0004792">
    <property type="term" value="F:thiosulfate-cyanide sulfurtransferase activity"/>
    <property type="evidence" value="ECO:0007669"/>
    <property type="project" value="InterPro"/>
</dbReference>